<accession>A0A059AS71</accession>
<protein>
    <submittedName>
        <fullName evidence="2">Uncharacterized protein</fullName>
    </submittedName>
</protein>
<gene>
    <name evidence="2" type="ORF">EUGRSUZ_I02011</name>
</gene>
<proteinExistence type="predicted"/>
<dbReference type="AlphaFoldDB" id="A0A059AS71"/>
<name>A0A059AS71_EUCGR</name>
<feature type="region of interest" description="Disordered" evidence="1">
    <location>
        <begin position="30"/>
        <end position="63"/>
    </location>
</feature>
<dbReference type="Gramene" id="KCW56270">
    <property type="protein sequence ID" value="KCW56270"/>
    <property type="gene ID" value="EUGRSUZ_I02011"/>
</dbReference>
<reference evidence="2" key="1">
    <citation type="submission" date="2013-07" db="EMBL/GenBank/DDBJ databases">
        <title>The genome of Eucalyptus grandis.</title>
        <authorList>
            <person name="Schmutz J."/>
            <person name="Hayes R."/>
            <person name="Myburg A."/>
            <person name="Tuskan G."/>
            <person name="Grattapaglia D."/>
            <person name="Rokhsar D.S."/>
        </authorList>
    </citation>
    <scope>NUCLEOTIDE SEQUENCE</scope>
    <source>
        <tissue evidence="2">Leaf extractions</tissue>
    </source>
</reference>
<dbReference type="EMBL" id="KK198761">
    <property type="protein sequence ID" value="KCW56270.1"/>
    <property type="molecule type" value="Genomic_DNA"/>
</dbReference>
<sequence length="82" mass="9253">MNYIESKLLTMVGSCRYHVNPTRSRGPFLFEHMDSPQSGDSSLNPQPSTSCHSRRSNGTPLFARVRTRVPEMHRGRVSTTTC</sequence>
<evidence type="ECO:0000256" key="1">
    <source>
        <dbReference type="SAM" id="MobiDB-lite"/>
    </source>
</evidence>
<organism evidence="2">
    <name type="scientific">Eucalyptus grandis</name>
    <name type="common">Flooded gum</name>
    <dbReference type="NCBI Taxonomy" id="71139"/>
    <lineage>
        <taxon>Eukaryota</taxon>
        <taxon>Viridiplantae</taxon>
        <taxon>Streptophyta</taxon>
        <taxon>Embryophyta</taxon>
        <taxon>Tracheophyta</taxon>
        <taxon>Spermatophyta</taxon>
        <taxon>Magnoliopsida</taxon>
        <taxon>eudicotyledons</taxon>
        <taxon>Gunneridae</taxon>
        <taxon>Pentapetalae</taxon>
        <taxon>rosids</taxon>
        <taxon>malvids</taxon>
        <taxon>Myrtales</taxon>
        <taxon>Myrtaceae</taxon>
        <taxon>Myrtoideae</taxon>
        <taxon>Eucalypteae</taxon>
        <taxon>Eucalyptus</taxon>
    </lineage>
</organism>
<dbReference type="InParanoid" id="A0A059AS71"/>
<evidence type="ECO:0000313" key="2">
    <source>
        <dbReference type="EMBL" id="KCW56270.1"/>
    </source>
</evidence>
<feature type="compositionally biased region" description="Polar residues" evidence="1">
    <location>
        <begin position="35"/>
        <end position="59"/>
    </location>
</feature>